<evidence type="ECO:0000256" key="4">
    <source>
        <dbReference type="ARBA" id="ARBA00023163"/>
    </source>
</evidence>
<evidence type="ECO:0000256" key="3">
    <source>
        <dbReference type="ARBA" id="ARBA00023125"/>
    </source>
</evidence>
<dbReference type="Gene3D" id="1.10.260.40">
    <property type="entry name" value="lambda repressor-like DNA-binding domains"/>
    <property type="match status" value="1"/>
</dbReference>
<dbReference type="Proteomes" id="UP000244915">
    <property type="component" value="Plasmid unnamed3"/>
</dbReference>
<keyword evidence="1" id="KW-0678">Repressor</keyword>
<evidence type="ECO:0000256" key="2">
    <source>
        <dbReference type="ARBA" id="ARBA00023015"/>
    </source>
</evidence>
<evidence type="ECO:0000313" key="6">
    <source>
        <dbReference type="EMBL" id="AWI86616.1"/>
    </source>
</evidence>
<dbReference type="PROSITE" id="PS00356">
    <property type="entry name" value="HTH_LACI_1"/>
    <property type="match status" value="1"/>
</dbReference>
<organism evidence="6 7">
    <name type="scientific">Alloyangia pacifica</name>
    <dbReference type="NCBI Taxonomy" id="311180"/>
    <lineage>
        <taxon>Bacteria</taxon>
        <taxon>Pseudomonadati</taxon>
        <taxon>Pseudomonadota</taxon>
        <taxon>Alphaproteobacteria</taxon>
        <taxon>Rhodobacterales</taxon>
        <taxon>Roseobacteraceae</taxon>
        <taxon>Alloyangia</taxon>
    </lineage>
</organism>
<dbReference type="PANTHER" id="PTHR30146:SF148">
    <property type="entry name" value="HTH-TYPE TRANSCRIPTIONAL REPRESSOR PURR-RELATED"/>
    <property type="match status" value="1"/>
</dbReference>
<dbReference type="InterPro" id="IPR046335">
    <property type="entry name" value="LacI/GalR-like_sensor"/>
</dbReference>
<dbReference type="PANTHER" id="PTHR30146">
    <property type="entry name" value="LACI-RELATED TRANSCRIPTIONAL REPRESSOR"/>
    <property type="match status" value="1"/>
</dbReference>
<dbReference type="PROSITE" id="PS50932">
    <property type="entry name" value="HTH_LACI_2"/>
    <property type="match status" value="1"/>
</dbReference>
<dbReference type="CDD" id="cd01392">
    <property type="entry name" value="HTH_LacI"/>
    <property type="match status" value="1"/>
</dbReference>
<feature type="domain" description="HTH lacI-type" evidence="5">
    <location>
        <begin position="1"/>
        <end position="53"/>
    </location>
</feature>
<geneLocation type="plasmid" evidence="6 7">
    <name>unnamed3</name>
</geneLocation>
<protein>
    <submittedName>
        <fullName evidence="6">LacI family transcriptional regulator</fullName>
    </submittedName>
</protein>
<name>A0A2U8HNR5_9RHOB</name>
<dbReference type="Pfam" id="PF13377">
    <property type="entry name" value="Peripla_BP_3"/>
    <property type="match status" value="1"/>
</dbReference>
<dbReference type="EMBL" id="CP022193">
    <property type="protein sequence ID" value="AWI86616.1"/>
    <property type="molecule type" value="Genomic_DNA"/>
</dbReference>
<keyword evidence="4" id="KW-0804">Transcription</keyword>
<accession>A0A2U8HNR5</accession>
<dbReference type="InterPro" id="IPR010982">
    <property type="entry name" value="Lambda_DNA-bd_dom_sf"/>
</dbReference>
<keyword evidence="6" id="KW-0614">Plasmid</keyword>
<dbReference type="KEGG" id="ypac:CEW88_22885"/>
<keyword evidence="2" id="KW-0805">Transcription regulation</keyword>
<keyword evidence="3" id="KW-0238">DNA-binding</keyword>
<sequence length="340" mass="36917">MMDVAARAGVSQATVSLVLNGSAGARLSQATRERVRMAAEELGYHLAARGQPKMPVESKMIGFVVDELTSDPWMSLAFDGAREKALEQGIAVTLAVLRGEEALEDQILEQMAHQQVLGFLYGTILTRQISPPKVFFNTPTVLVNCYDPKRKLPSVLPGDLVGGRTATQRLIEAGCRQIAFINGEEGIDASRDRLRGYRQALSSNDLPFDPRLVVPGNWEPSAGYDGTMALFASDTPPDGIFCANDMMALGCYDALRELGLRVPEDVAVVGFDDREIAQFMRPPLTTLVLPHAEMGAIAAEMLLDMAGGMPNRHDQIKVECPLIERNSVQSSADGSRETGR</sequence>
<gene>
    <name evidence="6" type="ORF">CEW88_22885</name>
</gene>
<dbReference type="SMART" id="SM00354">
    <property type="entry name" value="HTH_LACI"/>
    <property type="match status" value="1"/>
</dbReference>
<evidence type="ECO:0000256" key="1">
    <source>
        <dbReference type="ARBA" id="ARBA00022491"/>
    </source>
</evidence>
<proteinExistence type="predicted"/>
<dbReference type="OrthoDB" id="60111at2"/>
<dbReference type="InterPro" id="IPR000843">
    <property type="entry name" value="HTH_LacI"/>
</dbReference>
<dbReference type="SUPFAM" id="SSF47413">
    <property type="entry name" value="lambda repressor-like DNA-binding domains"/>
    <property type="match status" value="1"/>
</dbReference>
<dbReference type="GO" id="GO:0000976">
    <property type="term" value="F:transcription cis-regulatory region binding"/>
    <property type="evidence" value="ECO:0007669"/>
    <property type="project" value="TreeGrafter"/>
</dbReference>
<dbReference type="InterPro" id="IPR028082">
    <property type="entry name" value="Peripla_BP_I"/>
</dbReference>
<reference evidence="6 7" key="1">
    <citation type="submission" date="2017-06" db="EMBL/GenBank/DDBJ databases">
        <title>Yangia sp. YSBP01 complete genome sequence.</title>
        <authorList>
            <person name="Woo J.-H."/>
            <person name="Kim H.-S."/>
        </authorList>
    </citation>
    <scope>NUCLEOTIDE SEQUENCE [LARGE SCALE GENOMIC DNA]</scope>
    <source>
        <strain evidence="6 7">YSBP01</strain>
        <plasmid evidence="6 7">unnamed3</plasmid>
    </source>
</reference>
<evidence type="ECO:0000313" key="7">
    <source>
        <dbReference type="Proteomes" id="UP000244915"/>
    </source>
</evidence>
<evidence type="ECO:0000259" key="5">
    <source>
        <dbReference type="PROSITE" id="PS50932"/>
    </source>
</evidence>
<dbReference type="GO" id="GO:0003700">
    <property type="term" value="F:DNA-binding transcription factor activity"/>
    <property type="evidence" value="ECO:0007669"/>
    <property type="project" value="TreeGrafter"/>
</dbReference>
<dbReference type="CDD" id="cd06288">
    <property type="entry name" value="PBP1_sucrose_transcription_regulator"/>
    <property type="match status" value="1"/>
</dbReference>
<dbReference type="SUPFAM" id="SSF53822">
    <property type="entry name" value="Periplasmic binding protein-like I"/>
    <property type="match status" value="1"/>
</dbReference>
<dbReference type="AlphaFoldDB" id="A0A2U8HNR5"/>
<dbReference type="Gene3D" id="3.40.50.2300">
    <property type="match status" value="2"/>
</dbReference>
<dbReference type="Pfam" id="PF00356">
    <property type="entry name" value="LacI"/>
    <property type="match status" value="1"/>
</dbReference>